<feature type="compositionally biased region" description="Polar residues" evidence="11">
    <location>
        <begin position="695"/>
        <end position="705"/>
    </location>
</feature>
<dbReference type="PANTHER" id="PTHR24346">
    <property type="entry name" value="MAP/MICROTUBULE AFFINITY-REGULATING KINASE"/>
    <property type="match status" value="1"/>
</dbReference>
<feature type="domain" description="KA1" evidence="13">
    <location>
        <begin position="1210"/>
        <end position="1259"/>
    </location>
</feature>
<dbReference type="SUPFAM" id="SSF103243">
    <property type="entry name" value="KA1-like"/>
    <property type="match status" value="1"/>
</dbReference>
<evidence type="ECO:0000256" key="10">
    <source>
        <dbReference type="PROSITE-ProRule" id="PRU10141"/>
    </source>
</evidence>
<evidence type="ECO:0000256" key="8">
    <source>
        <dbReference type="ARBA" id="ARBA00047899"/>
    </source>
</evidence>
<dbReference type="GO" id="GO:0030447">
    <property type="term" value="P:filamentous growth"/>
    <property type="evidence" value="ECO:0007669"/>
    <property type="project" value="UniProtKB-ARBA"/>
</dbReference>
<dbReference type="PROSITE" id="PS00107">
    <property type="entry name" value="PROTEIN_KINASE_ATP"/>
    <property type="match status" value="1"/>
</dbReference>
<dbReference type="PROSITE" id="PS00108">
    <property type="entry name" value="PROTEIN_KINASE_ST"/>
    <property type="match status" value="1"/>
</dbReference>
<evidence type="ECO:0000256" key="5">
    <source>
        <dbReference type="ARBA" id="ARBA00022741"/>
    </source>
</evidence>
<dbReference type="GO" id="GO:0005524">
    <property type="term" value="F:ATP binding"/>
    <property type="evidence" value="ECO:0007669"/>
    <property type="project" value="UniProtKB-UniRule"/>
</dbReference>
<dbReference type="GO" id="GO:0005737">
    <property type="term" value="C:cytoplasm"/>
    <property type="evidence" value="ECO:0007669"/>
    <property type="project" value="TreeGrafter"/>
</dbReference>
<feature type="compositionally biased region" description="Basic and acidic residues" evidence="11">
    <location>
        <begin position="36"/>
        <end position="45"/>
    </location>
</feature>
<feature type="binding site" evidence="10">
    <location>
        <position position="184"/>
    </location>
    <ligand>
        <name>ATP</name>
        <dbReference type="ChEBI" id="CHEBI:30616"/>
    </ligand>
</feature>
<evidence type="ECO:0000256" key="9">
    <source>
        <dbReference type="ARBA" id="ARBA00048679"/>
    </source>
</evidence>
<evidence type="ECO:0000256" key="1">
    <source>
        <dbReference type="ARBA" id="ARBA00010791"/>
    </source>
</evidence>
<comment type="catalytic activity">
    <reaction evidence="9">
        <text>L-seryl-[protein] + ATP = O-phospho-L-seryl-[protein] + ADP + H(+)</text>
        <dbReference type="Rhea" id="RHEA:17989"/>
        <dbReference type="Rhea" id="RHEA-COMP:9863"/>
        <dbReference type="Rhea" id="RHEA-COMP:11604"/>
        <dbReference type="ChEBI" id="CHEBI:15378"/>
        <dbReference type="ChEBI" id="CHEBI:29999"/>
        <dbReference type="ChEBI" id="CHEBI:30616"/>
        <dbReference type="ChEBI" id="CHEBI:83421"/>
        <dbReference type="ChEBI" id="CHEBI:456216"/>
        <dbReference type="EC" id="2.7.11.1"/>
    </reaction>
</comment>
<dbReference type="InterPro" id="IPR028375">
    <property type="entry name" value="KA1/Ssp2_C"/>
</dbReference>
<feature type="region of interest" description="Disordered" evidence="11">
    <location>
        <begin position="1194"/>
        <end position="1213"/>
    </location>
</feature>
<organism evidence="14 15">
    <name type="scientific">Sungouiella intermedia</name>
    <dbReference type="NCBI Taxonomy" id="45354"/>
    <lineage>
        <taxon>Eukaryota</taxon>
        <taxon>Fungi</taxon>
        <taxon>Dikarya</taxon>
        <taxon>Ascomycota</taxon>
        <taxon>Saccharomycotina</taxon>
        <taxon>Pichiomycetes</taxon>
        <taxon>Metschnikowiaceae</taxon>
        <taxon>Sungouiella</taxon>
    </lineage>
</organism>
<keyword evidence="7 10" id="KW-0067">ATP-binding</keyword>
<dbReference type="Pfam" id="PF02149">
    <property type="entry name" value="KA1"/>
    <property type="match status" value="1"/>
</dbReference>
<dbReference type="GO" id="GO:0000226">
    <property type="term" value="P:microtubule cytoskeleton organization"/>
    <property type="evidence" value="ECO:0007669"/>
    <property type="project" value="TreeGrafter"/>
</dbReference>
<dbReference type="InterPro" id="IPR011009">
    <property type="entry name" value="Kinase-like_dom_sf"/>
</dbReference>
<dbReference type="InterPro" id="IPR000719">
    <property type="entry name" value="Prot_kinase_dom"/>
</dbReference>
<feature type="compositionally biased region" description="Polar residues" evidence="11">
    <location>
        <begin position="544"/>
        <end position="554"/>
    </location>
</feature>
<evidence type="ECO:0000313" key="15">
    <source>
        <dbReference type="Proteomes" id="UP000182259"/>
    </source>
</evidence>
<evidence type="ECO:0000256" key="7">
    <source>
        <dbReference type="ARBA" id="ARBA00022840"/>
    </source>
</evidence>
<feature type="compositionally biased region" description="Polar residues" evidence="11">
    <location>
        <begin position="627"/>
        <end position="643"/>
    </location>
</feature>
<comment type="catalytic activity">
    <reaction evidence="8">
        <text>L-threonyl-[protein] + ATP = O-phospho-L-threonyl-[protein] + ADP + H(+)</text>
        <dbReference type="Rhea" id="RHEA:46608"/>
        <dbReference type="Rhea" id="RHEA-COMP:11060"/>
        <dbReference type="Rhea" id="RHEA-COMP:11605"/>
        <dbReference type="ChEBI" id="CHEBI:15378"/>
        <dbReference type="ChEBI" id="CHEBI:30013"/>
        <dbReference type="ChEBI" id="CHEBI:30616"/>
        <dbReference type="ChEBI" id="CHEBI:61977"/>
        <dbReference type="ChEBI" id="CHEBI:456216"/>
        <dbReference type="EC" id="2.7.11.1"/>
    </reaction>
</comment>
<gene>
    <name evidence="14" type="ORF">SAMEA4029009_CIC11G00000003419</name>
</gene>
<evidence type="ECO:0000259" key="13">
    <source>
        <dbReference type="PROSITE" id="PS50032"/>
    </source>
</evidence>
<keyword evidence="3" id="KW-0723">Serine/threonine-protein kinase</keyword>
<protein>
    <recommendedName>
        <fullName evidence="2">non-specific serine/threonine protein kinase</fullName>
        <ecNumber evidence="2">2.7.11.1</ecNumber>
    </recommendedName>
</protein>
<evidence type="ECO:0000256" key="3">
    <source>
        <dbReference type="ARBA" id="ARBA00022527"/>
    </source>
</evidence>
<feature type="compositionally biased region" description="Low complexity" evidence="11">
    <location>
        <begin position="781"/>
        <end position="794"/>
    </location>
</feature>
<feature type="region of interest" description="Disordered" evidence="11">
    <location>
        <begin position="846"/>
        <end position="891"/>
    </location>
</feature>
<feature type="compositionally biased region" description="Polar residues" evidence="11">
    <location>
        <begin position="1053"/>
        <end position="1085"/>
    </location>
</feature>
<dbReference type="GO" id="GO:0106310">
    <property type="term" value="F:protein serine kinase activity"/>
    <property type="evidence" value="ECO:0007669"/>
    <property type="project" value="RHEA"/>
</dbReference>
<dbReference type="InterPro" id="IPR017441">
    <property type="entry name" value="Protein_kinase_ATP_BS"/>
</dbReference>
<feature type="region of interest" description="Disordered" evidence="11">
    <location>
        <begin position="544"/>
        <end position="797"/>
    </location>
</feature>
<feature type="compositionally biased region" description="Basic and acidic residues" evidence="11">
    <location>
        <begin position="1031"/>
        <end position="1046"/>
    </location>
</feature>
<feature type="compositionally biased region" description="Polar residues" evidence="11">
    <location>
        <begin position="715"/>
        <end position="734"/>
    </location>
</feature>
<feature type="compositionally biased region" description="Polar residues" evidence="11">
    <location>
        <begin position="607"/>
        <end position="620"/>
    </location>
</feature>
<dbReference type="InterPro" id="IPR001772">
    <property type="entry name" value="KA1_dom"/>
</dbReference>
<dbReference type="EMBL" id="LT635765">
    <property type="protein sequence ID" value="SGZ51169.1"/>
    <property type="molecule type" value="Genomic_DNA"/>
</dbReference>
<dbReference type="Gene3D" id="3.30.310.80">
    <property type="entry name" value="Kinase associated domain 1, KA1"/>
    <property type="match status" value="1"/>
</dbReference>
<dbReference type="Pfam" id="PF00069">
    <property type="entry name" value="Pkinase"/>
    <property type="match status" value="1"/>
</dbReference>
<dbReference type="CDD" id="cd14077">
    <property type="entry name" value="STKc_Kin1_2"/>
    <property type="match status" value="1"/>
</dbReference>
<dbReference type="GO" id="GO:0035556">
    <property type="term" value="P:intracellular signal transduction"/>
    <property type="evidence" value="ECO:0007669"/>
    <property type="project" value="TreeGrafter"/>
</dbReference>
<keyword evidence="4" id="KW-0808">Transferase</keyword>
<evidence type="ECO:0000259" key="12">
    <source>
        <dbReference type="PROSITE" id="PS50011"/>
    </source>
</evidence>
<reference evidence="14 15" key="1">
    <citation type="submission" date="2016-10" db="EMBL/GenBank/DDBJ databases">
        <authorList>
            <person name="de Groot N.N."/>
        </authorList>
    </citation>
    <scope>NUCLEOTIDE SEQUENCE [LARGE SCALE GENOMIC DNA]</scope>
    <source>
        <strain evidence="14 15">PYCC 4715</strain>
    </source>
</reference>
<dbReference type="SMART" id="SM00220">
    <property type="entry name" value="S_TKc"/>
    <property type="match status" value="1"/>
</dbReference>
<evidence type="ECO:0000256" key="2">
    <source>
        <dbReference type="ARBA" id="ARBA00012513"/>
    </source>
</evidence>
<dbReference type="EC" id="2.7.11.1" evidence="2"/>
<dbReference type="SUPFAM" id="SSF56112">
    <property type="entry name" value="Protein kinase-like (PK-like)"/>
    <property type="match status" value="1"/>
</dbReference>
<feature type="region of interest" description="Disordered" evidence="11">
    <location>
        <begin position="1"/>
        <end position="142"/>
    </location>
</feature>
<feature type="compositionally biased region" description="Low complexity" evidence="11">
    <location>
        <begin position="650"/>
        <end position="661"/>
    </location>
</feature>
<feature type="compositionally biased region" description="Basic residues" evidence="11">
    <location>
        <begin position="115"/>
        <end position="126"/>
    </location>
</feature>
<dbReference type="AlphaFoldDB" id="A0A1L0BIH7"/>
<feature type="domain" description="Protein kinase" evidence="12">
    <location>
        <begin position="148"/>
        <end position="426"/>
    </location>
</feature>
<feature type="compositionally biased region" description="Polar residues" evidence="11">
    <location>
        <begin position="768"/>
        <end position="780"/>
    </location>
</feature>
<evidence type="ECO:0000256" key="6">
    <source>
        <dbReference type="ARBA" id="ARBA00022777"/>
    </source>
</evidence>
<dbReference type="PROSITE" id="PS50011">
    <property type="entry name" value="PROTEIN_KINASE_DOM"/>
    <property type="match status" value="1"/>
</dbReference>
<name>A0A1L0BIH7_9ASCO</name>
<evidence type="ECO:0000256" key="11">
    <source>
        <dbReference type="SAM" id="MobiDB-lite"/>
    </source>
</evidence>
<evidence type="ECO:0000313" key="14">
    <source>
        <dbReference type="EMBL" id="SGZ51169.1"/>
    </source>
</evidence>
<feature type="compositionally biased region" description="Low complexity" evidence="11">
    <location>
        <begin position="87"/>
        <end position="105"/>
    </location>
</feature>
<accession>A0A1L0BIH7</accession>
<dbReference type="InterPro" id="IPR008271">
    <property type="entry name" value="Ser/Thr_kinase_AS"/>
</dbReference>
<dbReference type="GO" id="GO:0004674">
    <property type="term" value="F:protein serine/threonine kinase activity"/>
    <property type="evidence" value="ECO:0007669"/>
    <property type="project" value="UniProtKB-KW"/>
</dbReference>
<keyword evidence="6" id="KW-0418">Kinase</keyword>
<proteinExistence type="inferred from homology"/>
<keyword evidence="5 10" id="KW-0547">Nucleotide-binding</keyword>
<comment type="similarity">
    <text evidence="1">Belongs to the protein kinase superfamily. CAMK Ser/Thr protein kinase family. NIM1 subfamily.</text>
</comment>
<feature type="compositionally biased region" description="Basic and acidic residues" evidence="11">
    <location>
        <begin position="750"/>
        <end position="767"/>
    </location>
</feature>
<dbReference type="PROSITE" id="PS50032">
    <property type="entry name" value="KA1"/>
    <property type="match status" value="1"/>
</dbReference>
<feature type="region of interest" description="Disordered" evidence="11">
    <location>
        <begin position="1023"/>
        <end position="1103"/>
    </location>
</feature>
<dbReference type="Proteomes" id="UP000182259">
    <property type="component" value="Chromosome II"/>
</dbReference>
<sequence length="1259" mass="140837">MDIPNDRYQQQSHVPIPGQPATPRMLRSVSNSMKNSRTDVGDLKSHGSHSRTPSYTRVPPREKELLPPANFVSKSLHPQPQVPPPNHQHAQLHHQSQPLSQQLGLHHQEGQRSLNHAHPHSQHKLSHSSLQQQQQQQQQFHRKSIGDWDFIRTIGAGSMGKVKLARHNVTNEKCAVKIVPRAAKLYQRAHANDPPLKSAEEAAQRQKEFEKEVARDKRTIREGALGRLLFHPHICRLYEMVPMTNHYYMLFEYVEGGQLLDYIVSHGSLNEKYARKFARGIALALDYCHRNNVVHRDLKIENIMINQKGDIKIIDFGLSNLYMPNHLLKTYCGSLYFAAPELLSAKPYTGPEVDVWSFGVVLYVLVCGKVPFDDPVVSVLHEKIKKGNVEYPSFISKECVSLLSRMLVVDPNRRATLQEVVQHPWMNKGYEFIAPNYMPKRVPLTLPLDSEIIQTIASFDLGLAPMVSEELTNIISSSEYQMSSENWYKANKQGRPYSLLMSLPDPTCSFHPLVSIYYLVDEMRKRKKAKEEAFKAQMRQQVDNAAAVDTNSQKLPAVVSEAPKPNRVPSQSPPKEPFPLIESPKPLVVQQSRPEERKENPFRASQPPKQSLQPTQNIPTLQYPEQAHTSAIPSSLNRKSQSPVAEDGDQIQQQILPQSPSNSVTHETLDPNAGKPLGFNSLLRKLSAKRYKNPGSPTKSATPNRDSFGDDVLSTPKTSFNDSPNKLLPQSSSSSKRDPMVRRGMSMKVTAKEKSSASRVSLEKEQLMKQQRAQPRANEQSSSYKSHARSSSTSGNNKFHGFIPVEYLPPLPNINTSQISGASNSVKAEKAENEAAPVVETKKFHPTARAKSVGGHARKDTAYYRGGNQHPALPNSMVSQNSDEDEDTSQVRKDDVFFDDVTLDDYDHQQLPNLTEEQIVEQFNRARRNSMPSIEYPKTLFLKGFFSVQTTSTKPLPVIRYNIINVLTKLDVKFQEVKGGFVCVHSPSLAVTHSSGEVTPTASTIIDEYRLDDNSEEKRLYGDAFKSSSESLHRTGESNDGKKTPEPEVQAPQVITPQQNSKHFSRQPSLKLNTNVSLGGSNMLSPASAKGHRSSNSMSSSHRRKFSIGQSILHSYRKRNGSQTLMPPNTPAAAKLNKLLLGAGNLDYDDLDEETRAQIEQLADDDSVDSLSGIMVGGGSDMLVSSRIEQKAHHKSASASWEHGNEQESGSTRKTPLKFEINIVKVPLVGLYGVQFKKTLGNTWNYKTLASQILNELNL</sequence>
<evidence type="ECO:0000256" key="4">
    <source>
        <dbReference type="ARBA" id="ARBA00022679"/>
    </source>
</evidence>
<dbReference type="Gene3D" id="1.10.510.10">
    <property type="entry name" value="Transferase(Phosphotransferase) domain 1"/>
    <property type="match status" value="1"/>
</dbReference>
<dbReference type="FunFam" id="1.10.510.10:FF:000571">
    <property type="entry name" value="Maternal embryonic leucine zipper kinase"/>
    <property type="match status" value="1"/>
</dbReference>
<dbReference type="PANTHER" id="PTHR24346:SF82">
    <property type="entry name" value="KP78A-RELATED"/>
    <property type="match status" value="1"/>
</dbReference>